<evidence type="ECO:0000313" key="6">
    <source>
        <dbReference type="Proteomes" id="UP000286003"/>
    </source>
</evidence>
<evidence type="ECO:0000259" key="1">
    <source>
        <dbReference type="Pfam" id="PF03372"/>
    </source>
</evidence>
<comment type="caution">
    <text evidence="2">The sequence shown here is derived from an EMBL/GenBank/DDBJ whole genome shotgun (WGS) entry which is preliminary data.</text>
</comment>
<dbReference type="SUPFAM" id="SSF56219">
    <property type="entry name" value="DNase I-like"/>
    <property type="match status" value="1"/>
</dbReference>
<dbReference type="Proteomes" id="UP000286003">
    <property type="component" value="Unassembled WGS sequence"/>
</dbReference>
<dbReference type="InterPro" id="IPR005135">
    <property type="entry name" value="Endo/exonuclease/phosphatase"/>
</dbReference>
<dbReference type="GO" id="GO:0003824">
    <property type="term" value="F:catalytic activity"/>
    <property type="evidence" value="ECO:0007669"/>
    <property type="project" value="InterPro"/>
</dbReference>
<dbReference type="Proteomes" id="UP000284772">
    <property type="component" value="Unassembled WGS sequence"/>
</dbReference>
<dbReference type="Proteomes" id="UP000291191">
    <property type="component" value="Unassembled WGS sequence"/>
</dbReference>
<evidence type="ECO:0000313" key="2">
    <source>
        <dbReference type="EMBL" id="RGT57132.1"/>
    </source>
</evidence>
<dbReference type="Gene3D" id="3.60.10.10">
    <property type="entry name" value="Endonuclease/exonuclease/phosphatase"/>
    <property type="match status" value="1"/>
</dbReference>
<evidence type="ECO:0000313" key="4">
    <source>
        <dbReference type="EMBL" id="RYT81790.1"/>
    </source>
</evidence>
<protein>
    <recommendedName>
        <fullName evidence="1">Endonuclease/exonuclease/phosphatase domain-containing protein</fullName>
    </recommendedName>
</protein>
<evidence type="ECO:0000313" key="5">
    <source>
        <dbReference type="Proteomes" id="UP000284772"/>
    </source>
</evidence>
<evidence type="ECO:0000313" key="7">
    <source>
        <dbReference type="Proteomes" id="UP000291191"/>
    </source>
</evidence>
<reference evidence="4 7" key="2">
    <citation type="journal article" date="2019" name="Science, e1252229">
        <title>Invertible promoters mediate bacterial phase variation, antibiotic resistance, and host adaptation in the gut.</title>
        <authorList>
            <person name="Jiang X."/>
            <person name="Hall A.B."/>
            <person name="Arthur T.D."/>
            <person name="Plichta D.R."/>
            <person name="Covington C.T."/>
            <person name="Poyet M."/>
            <person name="Crothers J."/>
            <person name="Moses P.L."/>
            <person name="Tolonen A.C."/>
            <person name="Vlamakis H."/>
            <person name="Alm E.J."/>
            <person name="Xavier R.J."/>
        </authorList>
    </citation>
    <scope>NUCLEOTIDE SEQUENCE [LARGE SCALE GENOMIC DNA]</scope>
    <source>
        <strain evidence="7">bf_0095</strain>
        <strain evidence="4">Bf_0095</strain>
    </source>
</reference>
<dbReference type="GeneID" id="26160966"/>
<keyword evidence="7" id="KW-1185">Reference proteome</keyword>
<accession>A0A3E4IGH3</accession>
<organism evidence="2 5">
    <name type="scientific">Bacteroides intestinalis</name>
    <dbReference type="NCBI Taxonomy" id="329854"/>
    <lineage>
        <taxon>Bacteria</taxon>
        <taxon>Pseudomonadati</taxon>
        <taxon>Bacteroidota</taxon>
        <taxon>Bacteroidia</taxon>
        <taxon>Bacteroidales</taxon>
        <taxon>Bacteroidaceae</taxon>
        <taxon>Bacteroides</taxon>
    </lineage>
</organism>
<dbReference type="EMBL" id="QRQM01000032">
    <property type="protein sequence ID" value="RHN03418.1"/>
    <property type="molecule type" value="Genomic_DNA"/>
</dbReference>
<dbReference type="EMBL" id="QRWT01000002">
    <property type="protein sequence ID" value="RGT57132.1"/>
    <property type="molecule type" value="Genomic_DNA"/>
</dbReference>
<dbReference type="OrthoDB" id="9778989at2"/>
<dbReference type="AlphaFoldDB" id="A0A3E4IGH3"/>
<dbReference type="InterPro" id="IPR036691">
    <property type="entry name" value="Endo/exonu/phosph_ase_sf"/>
</dbReference>
<feature type="domain" description="Endonuclease/exonuclease/phosphatase" evidence="1">
    <location>
        <begin position="31"/>
        <end position="283"/>
    </location>
</feature>
<dbReference type="EMBL" id="RCXO01000004">
    <property type="protein sequence ID" value="RYT81790.1"/>
    <property type="molecule type" value="Genomic_DNA"/>
</dbReference>
<proteinExistence type="predicted"/>
<reference evidence="5 6" key="1">
    <citation type="submission" date="2018-08" db="EMBL/GenBank/DDBJ databases">
        <title>A genome reference for cultivated species of the human gut microbiota.</title>
        <authorList>
            <person name="Zou Y."/>
            <person name="Xue W."/>
            <person name="Luo G."/>
        </authorList>
    </citation>
    <scope>NUCLEOTIDE SEQUENCE [LARGE SCALE GENOMIC DNA]</scope>
    <source>
        <strain evidence="2 5">AF19-10AC</strain>
        <strain evidence="3 6">AF31-23</strain>
    </source>
</reference>
<sequence>MKQIRLPKFLLLFLFWGISLSVSGQETKITSYNIWDGFDKDSLRYERFVEWAKENEADILVLTELVGFKAHDLEILGNLCGYMHTALQKEDGYPLGVMSKTPIEVVCRRMEGFWHGMLHVRTAGIDVIATHLSPFDWKFRQKEAKMIISYVDSLKLEDYFVAGDFNAISPLDADEIITHKTWIRNIKRGDASRPAYNNLNDGKFDLSVISSFLAAGMDDPIGRLVRPAEKRMTHPSAFRYRWKVEDERLPDLRSRLDYILVSPSLMHRCILGVVERLEGISDHYPVSIVLTNK</sequence>
<gene>
    <name evidence="2" type="ORF">DWX27_02855</name>
    <name evidence="3" type="ORF">DWZ32_20640</name>
    <name evidence="4" type="ORF">EAJ06_04445</name>
</gene>
<evidence type="ECO:0000313" key="3">
    <source>
        <dbReference type="EMBL" id="RHN03418.1"/>
    </source>
</evidence>
<dbReference type="Pfam" id="PF03372">
    <property type="entry name" value="Exo_endo_phos"/>
    <property type="match status" value="1"/>
</dbReference>
<dbReference type="RefSeq" id="WP_007665375.1">
    <property type="nucleotide sequence ID" value="NZ_CABMMK010000004.1"/>
</dbReference>
<name>A0A3E4IGH3_9BACE</name>